<dbReference type="RefSeq" id="WP_069702901.1">
    <property type="nucleotide sequence ID" value="NZ_MJAT01000036.1"/>
</dbReference>
<dbReference type="STRING" id="1390249.BHU72_08185"/>
<dbReference type="OrthoDB" id="9797117at2"/>
<organism evidence="1 2">
    <name type="scientific">Desulfuribacillus stibiiarsenatis</name>
    <dbReference type="NCBI Taxonomy" id="1390249"/>
    <lineage>
        <taxon>Bacteria</taxon>
        <taxon>Bacillati</taxon>
        <taxon>Bacillota</taxon>
        <taxon>Desulfuribacillia</taxon>
        <taxon>Desulfuribacillales</taxon>
        <taxon>Desulfuribacillaceae</taxon>
        <taxon>Desulfuribacillus</taxon>
    </lineage>
</organism>
<dbReference type="InterPro" id="IPR019300">
    <property type="entry name" value="CooT"/>
</dbReference>
<name>A0A1E5L3T9_9FIRM</name>
<accession>A0A1E5L3T9</accession>
<dbReference type="AlphaFoldDB" id="A0A1E5L3T9"/>
<reference evidence="1 2" key="1">
    <citation type="submission" date="2016-09" db="EMBL/GenBank/DDBJ databases">
        <title>Desulfuribacillus arsenicus sp. nov., an obligately anaerobic, dissimilatory arsenic- and antimonate-reducing bacterium isolated from anoxic sediments.</title>
        <authorList>
            <person name="Abin C.A."/>
            <person name="Hollibaugh J.T."/>
        </authorList>
    </citation>
    <scope>NUCLEOTIDE SEQUENCE [LARGE SCALE GENOMIC DNA]</scope>
    <source>
        <strain evidence="1 2">MLFW-2</strain>
    </source>
</reference>
<evidence type="ECO:0008006" key="3">
    <source>
        <dbReference type="Google" id="ProtNLM"/>
    </source>
</evidence>
<evidence type="ECO:0000313" key="1">
    <source>
        <dbReference type="EMBL" id="OEH84802.1"/>
    </source>
</evidence>
<dbReference type="Pfam" id="PF12953">
    <property type="entry name" value="DUF3842"/>
    <property type="match status" value="1"/>
</dbReference>
<protein>
    <recommendedName>
        <fullName evidence="3">DUF3842 family protein</fullName>
    </recommendedName>
</protein>
<keyword evidence="2" id="KW-1185">Reference proteome</keyword>
<dbReference type="Proteomes" id="UP000095255">
    <property type="component" value="Unassembled WGS sequence"/>
</dbReference>
<evidence type="ECO:0000313" key="2">
    <source>
        <dbReference type="Proteomes" id="UP000095255"/>
    </source>
</evidence>
<gene>
    <name evidence="1" type="ORF">BHU72_08185</name>
</gene>
<dbReference type="InterPro" id="IPR024208">
    <property type="entry name" value="DUF3842"/>
</dbReference>
<proteinExistence type="predicted"/>
<sequence>MLKVAIIDGQGGGIGKVLTEHIRKALGEEVYLVALGTNALASSVMLKAGANEGASGENAIARGIAHVDVVIGPIGIVIPHSFLGEITPSIASIIACSKPYKILIPLTRGNYSLVGLNNEPLPHLVKESIEILYQYIDNIKSKEGSGMCEANAYIIKDGKEELLLERVDKIVPHEDGIFLKNIFGEQKIVKASIKEMALVNHKIILEPIS</sequence>
<comment type="caution">
    <text evidence="1">The sequence shown here is derived from an EMBL/GenBank/DDBJ whole genome shotgun (WGS) entry which is preliminary data.</text>
</comment>
<dbReference type="Pfam" id="PF10133">
    <property type="entry name" value="CooT"/>
    <property type="match status" value="1"/>
</dbReference>
<dbReference type="EMBL" id="MJAT01000036">
    <property type="protein sequence ID" value="OEH84802.1"/>
    <property type="molecule type" value="Genomic_DNA"/>
</dbReference>